<evidence type="ECO:0000313" key="2">
    <source>
        <dbReference type="Proteomes" id="UP001292094"/>
    </source>
</evidence>
<keyword evidence="2" id="KW-1185">Reference proteome</keyword>
<organism evidence="1 2">
    <name type="scientific">Petrolisthes manimaculis</name>
    <dbReference type="NCBI Taxonomy" id="1843537"/>
    <lineage>
        <taxon>Eukaryota</taxon>
        <taxon>Metazoa</taxon>
        <taxon>Ecdysozoa</taxon>
        <taxon>Arthropoda</taxon>
        <taxon>Crustacea</taxon>
        <taxon>Multicrustacea</taxon>
        <taxon>Malacostraca</taxon>
        <taxon>Eumalacostraca</taxon>
        <taxon>Eucarida</taxon>
        <taxon>Decapoda</taxon>
        <taxon>Pleocyemata</taxon>
        <taxon>Anomura</taxon>
        <taxon>Galatheoidea</taxon>
        <taxon>Porcellanidae</taxon>
        <taxon>Petrolisthes</taxon>
    </lineage>
</organism>
<protein>
    <submittedName>
        <fullName evidence="1">Uncharacterized protein</fullName>
    </submittedName>
</protein>
<evidence type="ECO:0000313" key="1">
    <source>
        <dbReference type="EMBL" id="KAK4307411.1"/>
    </source>
</evidence>
<dbReference type="AlphaFoldDB" id="A0AAE1PG07"/>
<comment type="caution">
    <text evidence="1">The sequence shown here is derived from an EMBL/GenBank/DDBJ whole genome shotgun (WGS) entry which is preliminary data.</text>
</comment>
<dbReference type="EMBL" id="JAWZYT010002008">
    <property type="protein sequence ID" value="KAK4307411.1"/>
    <property type="molecule type" value="Genomic_DNA"/>
</dbReference>
<dbReference type="Proteomes" id="UP001292094">
    <property type="component" value="Unassembled WGS sequence"/>
</dbReference>
<accession>A0AAE1PG07</accession>
<proteinExistence type="predicted"/>
<gene>
    <name evidence="1" type="ORF">Pmani_020800</name>
</gene>
<reference evidence="1" key="1">
    <citation type="submission" date="2023-11" db="EMBL/GenBank/DDBJ databases">
        <title>Genome assemblies of two species of porcelain crab, Petrolisthes cinctipes and Petrolisthes manimaculis (Anomura: Porcellanidae).</title>
        <authorList>
            <person name="Angst P."/>
        </authorList>
    </citation>
    <scope>NUCLEOTIDE SEQUENCE</scope>
    <source>
        <strain evidence="1">PB745_02</strain>
        <tissue evidence="1">Gill</tissue>
    </source>
</reference>
<sequence>MRVRVIVRFRRWMVALASDNNAAESKHVKPHYHVNEHCSLAYTTNLFPGNTEPARERASYVHYTST</sequence>
<name>A0AAE1PG07_9EUCA</name>